<evidence type="ECO:0000313" key="6">
    <source>
        <dbReference type="EMBL" id="RMI30436.1"/>
    </source>
</evidence>
<keyword evidence="2" id="KW-0479">Metal-binding</keyword>
<dbReference type="OrthoDB" id="3855487at2"/>
<dbReference type="InterPro" id="IPR018967">
    <property type="entry name" value="FeS-contain_CDGSH-typ"/>
</dbReference>
<evidence type="ECO:0000256" key="1">
    <source>
        <dbReference type="ARBA" id="ARBA00022714"/>
    </source>
</evidence>
<name>A0A3M2L0G8_9NOCA</name>
<keyword evidence="1" id="KW-0001">2Fe-2S</keyword>
<dbReference type="GO" id="GO:0005737">
    <property type="term" value="C:cytoplasm"/>
    <property type="evidence" value="ECO:0007669"/>
    <property type="project" value="UniProtKB-ARBA"/>
</dbReference>
<feature type="domain" description="Iron-binding zinc finger CDGSH type" evidence="5">
    <location>
        <begin position="48"/>
        <end position="92"/>
    </location>
</feature>
<evidence type="ECO:0000256" key="4">
    <source>
        <dbReference type="ARBA" id="ARBA00023014"/>
    </source>
</evidence>
<accession>A0A3M2L0G8</accession>
<keyword evidence="4" id="KW-0411">Iron-sulfur</keyword>
<keyword evidence="3" id="KW-0408">Iron</keyword>
<dbReference type="AlphaFoldDB" id="A0A3M2L0G8"/>
<dbReference type="SMART" id="SM00704">
    <property type="entry name" value="ZnF_CDGSH"/>
    <property type="match status" value="1"/>
</dbReference>
<evidence type="ECO:0000259" key="5">
    <source>
        <dbReference type="SMART" id="SM00704"/>
    </source>
</evidence>
<organism evidence="6 7">
    <name type="scientific">Nocardia stercoris</name>
    <dbReference type="NCBI Taxonomy" id="2483361"/>
    <lineage>
        <taxon>Bacteria</taxon>
        <taxon>Bacillati</taxon>
        <taxon>Actinomycetota</taxon>
        <taxon>Actinomycetes</taxon>
        <taxon>Mycobacteriales</taxon>
        <taxon>Nocardiaceae</taxon>
        <taxon>Nocardia</taxon>
    </lineage>
</organism>
<evidence type="ECO:0000256" key="3">
    <source>
        <dbReference type="ARBA" id="ARBA00023004"/>
    </source>
</evidence>
<dbReference type="EMBL" id="RFFH01000010">
    <property type="protein sequence ID" value="RMI30436.1"/>
    <property type="molecule type" value="Genomic_DNA"/>
</dbReference>
<gene>
    <name evidence="6" type="ORF">EBN03_22370</name>
</gene>
<keyword evidence="7" id="KW-1185">Reference proteome</keyword>
<protein>
    <submittedName>
        <fullName evidence="6">CDGSH iron-sulfur domain-containing protein</fullName>
    </submittedName>
</protein>
<evidence type="ECO:0000256" key="2">
    <source>
        <dbReference type="ARBA" id="ARBA00022723"/>
    </source>
</evidence>
<dbReference type="Proteomes" id="UP000279275">
    <property type="component" value="Unassembled WGS sequence"/>
</dbReference>
<proteinExistence type="predicted"/>
<dbReference type="Gene3D" id="3.40.5.90">
    <property type="entry name" value="CDGSH iron-sulfur domain, mitoNEET-type"/>
    <property type="match status" value="1"/>
</dbReference>
<comment type="caution">
    <text evidence="6">The sequence shown here is derived from an EMBL/GenBank/DDBJ whole genome shotgun (WGS) entry which is preliminary data.</text>
</comment>
<dbReference type="GO" id="GO:0051537">
    <property type="term" value="F:2 iron, 2 sulfur cluster binding"/>
    <property type="evidence" value="ECO:0007669"/>
    <property type="project" value="UniProtKB-KW"/>
</dbReference>
<evidence type="ECO:0000313" key="7">
    <source>
        <dbReference type="Proteomes" id="UP000279275"/>
    </source>
</evidence>
<dbReference type="Pfam" id="PF09360">
    <property type="entry name" value="zf-CDGSH"/>
    <property type="match status" value="1"/>
</dbReference>
<dbReference type="GO" id="GO:0046872">
    <property type="term" value="F:metal ion binding"/>
    <property type="evidence" value="ECO:0007669"/>
    <property type="project" value="UniProtKB-KW"/>
</dbReference>
<dbReference type="InterPro" id="IPR042216">
    <property type="entry name" value="MitoNEET_CISD"/>
</dbReference>
<reference evidence="6 7" key="1">
    <citation type="submission" date="2018-10" db="EMBL/GenBank/DDBJ databases">
        <title>Isolation from cow dung.</title>
        <authorList>
            <person name="Ling L."/>
        </authorList>
    </citation>
    <scope>NUCLEOTIDE SEQUENCE [LARGE SCALE GENOMIC DNA]</scope>
    <source>
        <strain evidence="6 7">NEAU-LL90</strain>
    </source>
</reference>
<sequence>MVGTRIPGRRRANRQFPRRRAGYGAIVNQRRDTAQQVRITPDGPALIDGPVEIVLPDGEIVSSDRFTVALCLCGCSATYPWCDTSHRRLPAGRRHRPRGRQS</sequence>